<keyword evidence="2" id="KW-1185">Reference proteome</keyword>
<dbReference type="InterPro" id="IPR027417">
    <property type="entry name" value="P-loop_NTPase"/>
</dbReference>
<keyword evidence="1" id="KW-0238">DNA-binding</keyword>
<dbReference type="SUPFAM" id="SSF52540">
    <property type="entry name" value="P-loop containing nucleoside triphosphate hydrolases"/>
    <property type="match status" value="1"/>
</dbReference>
<proteinExistence type="predicted"/>
<gene>
    <name evidence="1" type="ORF">GCM10017786_07650</name>
</gene>
<sequence length="356" mass="39329">MLVYGDTGVGKSSLVKYAAEDESLASLTIECLSSKSYSELIEDGMVEVREIKKTTSLSAGAEVEASGKVPFLLTLKGKLQGKVGRESEFEVINKPPLDVLLEAMQIANKKLIIFDNFQNITSESDRLLIAQTLEFLADRSASTGDIKAVVIGIAEDASSLLGGSGSFQRRTTEVGVPRMPDDEIAEILNRGFSKLGIGVSPAIINKLVFYSDGFPYFGHLLGLQVARAVRREGSIFAAETMVETALARAVRDVDKSYNDRTRRAFEAGGEVQPRRRILEILSMSDKREWRSADVISAYEDRFEKRADYAFLHTSLAQLTDVKHGAVLSRSGTRNSYIYRFSDPQMRPYLRLTAFGK</sequence>
<dbReference type="PANTHER" id="PTHR34301">
    <property type="entry name" value="DNA-BINDING PROTEIN-RELATED"/>
    <property type="match status" value="1"/>
</dbReference>
<comment type="caution">
    <text evidence="1">The sequence shown here is derived from an EMBL/GenBank/DDBJ whole genome shotgun (WGS) entry which is preliminary data.</text>
</comment>
<dbReference type="Proteomes" id="UP000605897">
    <property type="component" value="Unassembled WGS sequence"/>
</dbReference>
<dbReference type="GO" id="GO:0003677">
    <property type="term" value="F:DNA binding"/>
    <property type="evidence" value="ECO:0007669"/>
    <property type="project" value="UniProtKB-KW"/>
</dbReference>
<dbReference type="Gene3D" id="3.40.50.300">
    <property type="entry name" value="P-loop containing nucleotide triphosphate hydrolases"/>
    <property type="match status" value="1"/>
</dbReference>
<organism evidence="1 2">
    <name type="scientific">Amycolatopsis deserti</name>
    <dbReference type="NCBI Taxonomy" id="185696"/>
    <lineage>
        <taxon>Bacteria</taxon>
        <taxon>Bacillati</taxon>
        <taxon>Actinomycetota</taxon>
        <taxon>Actinomycetes</taxon>
        <taxon>Pseudonocardiales</taxon>
        <taxon>Pseudonocardiaceae</taxon>
        <taxon>Amycolatopsis</taxon>
    </lineage>
</organism>
<protein>
    <submittedName>
        <fullName evidence="1">DNA-binding protein</fullName>
    </submittedName>
</protein>
<accession>A0ABQ3IIZ9</accession>
<dbReference type="RefSeq" id="WP_191243069.1">
    <property type="nucleotide sequence ID" value="NZ_BNAU01000001.1"/>
</dbReference>
<reference evidence="2" key="1">
    <citation type="journal article" date="2019" name="Int. J. Syst. Evol. Microbiol.">
        <title>The Global Catalogue of Microorganisms (GCM) 10K type strain sequencing project: providing services to taxonomists for standard genome sequencing and annotation.</title>
        <authorList>
            <consortium name="The Broad Institute Genomics Platform"/>
            <consortium name="The Broad Institute Genome Sequencing Center for Infectious Disease"/>
            <person name="Wu L."/>
            <person name="Ma J."/>
        </authorList>
    </citation>
    <scope>NUCLEOTIDE SEQUENCE [LARGE SCALE GENOMIC DNA]</scope>
    <source>
        <strain evidence="2">CGMCC 4.7677</strain>
    </source>
</reference>
<evidence type="ECO:0000313" key="1">
    <source>
        <dbReference type="EMBL" id="GHE80087.1"/>
    </source>
</evidence>
<dbReference type="EMBL" id="BNAU01000001">
    <property type="protein sequence ID" value="GHE80087.1"/>
    <property type="molecule type" value="Genomic_DNA"/>
</dbReference>
<evidence type="ECO:0000313" key="2">
    <source>
        <dbReference type="Proteomes" id="UP000605897"/>
    </source>
</evidence>
<name>A0ABQ3IIZ9_9PSEU</name>
<dbReference type="PANTHER" id="PTHR34301:SF8">
    <property type="entry name" value="ATPASE DOMAIN-CONTAINING PROTEIN"/>
    <property type="match status" value="1"/>
</dbReference>